<dbReference type="AlphaFoldDB" id="A0A6H0A1D5"/>
<organism evidence="1">
    <name type="scientific">Lysinibacillus sphaericus</name>
    <name type="common">Bacillus sphaericus</name>
    <dbReference type="NCBI Taxonomy" id="1421"/>
    <lineage>
        <taxon>Bacteria</taxon>
        <taxon>Bacillati</taxon>
        <taxon>Bacillota</taxon>
        <taxon>Bacilli</taxon>
        <taxon>Bacillales</taxon>
        <taxon>Bacillaceae</taxon>
        <taxon>Lysinibacillus</taxon>
    </lineage>
</organism>
<protein>
    <submittedName>
        <fullName evidence="1">Uncharacterized protein</fullName>
    </submittedName>
</protein>
<name>A0A6H0A1D5_LYSSH</name>
<sequence>MTLGKASEIKFALIASNGRQQLQEWLEENRDVEVLDIKFDFDNYPKFLVIYRDN</sequence>
<dbReference type="EMBL" id="MT075580">
    <property type="protein sequence ID" value="QIS31129.1"/>
    <property type="molecule type" value="Genomic_DNA"/>
</dbReference>
<proteinExistence type="predicted"/>
<geneLocation type="plasmid" evidence="1">
    <name>pSSII-1</name>
</geneLocation>
<dbReference type="RefSeq" id="WP_012291753.1">
    <property type="nucleotide sequence ID" value="NZ_CP014644.1"/>
</dbReference>
<reference evidence="1" key="1">
    <citation type="submission" date="2020-02" db="EMBL/GenBank/DDBJ databases">
        <authorList>
            <person name="Hu X."/>
            <person name="Yuan Z."/>
            <person name="Cheng J."/>
            <person name="Geng P."/>
        </authorList>
    </citation>
    <scope>NUCLEOTIDE SEQUENCE</scope>
    <source>
        <strain evidence="1">SSII-1</strain>
        <plasmid evidence="1">pSSII-1</plasmid>
    </source>
</reference>
<accession>A0A6H0A1D5</accession>
<evidence type="ECO:0000313" key="1">
    <source>
        <dbReference type="EMBL" id="QIS31129.1"/>
    </source>
</evidence>
<keyword evidence="1" id="KW-0614">Plasmid</keyword>